<sequence length="485" mass="53211">MCSSLLSIIIDVFEEGMDHESSSNVKCMHNEACYDAAVTAISPERRQTPPWRFAIGMFGTSIPINVIKGSMLYFYVSVLGMDAAIYAAVYTVYGIIDAIDNPIFGYFSDRTRSRWGRRRPYLIVGALVLLIGMIALFWVPDAVVAAKTTSLVAWFATFAILSEAADSMINAAYGSLLPELFPQEKRRALANSLRQGFQLVAMIFSLGLTPLLARNILGCDVRDAACADPTVGYERLAVIYGVIAAAVIIFMALGIHERHGDVEEKRPTFLRSIRDIVTNRYFWTIGVVSALYGASMAMLMGGLQFYVDYALGGGALEATIMQGVVIFTSLGSLAIWTSIVRRRGAAWTWRLALPVCALTFVPLFFAHNLITGILCGICVAFGWSGMLATNDLIFARVLDEDARKTGIHREGIFLSAFGVLGRLNAIPTSIALLSLGWFFGYRSGEVPGPDPAMAWRVYMAIYPLVFMLIGTLISRFIRLPEADEA</sequence>
<evidence type="ECO:0000256" key="1">
    <source>
        <dbReference type="SAM" id="Phobius"/>
    </source>
</evidence>
<dbReference type="PANTHER" id="PTHR11328">
    <property type="entry name" value="MAJOR FACILITATOR SUPERFAMILY DOMAIN-CONTAINING PROTEIN"/>
    <property type="match status" value="1"/>
</dbReference>
<proteinExistence type="predicted"/>
<dbReference type="Proteomes" id="UP000198976">
    <property type="component" value="Chromosome I"/>
</dbReference>
<feature type="transmembrane region" description="Helical" evidence="1">
    <location>
        <begin position="411"/>
        <end position="439"/>
    </location>
</feature>
<feature type="transmembrane region" description="Helical" evidence="1">
    <location>
        <begin position="281"/>
        <end position="307"/>
    </location>
</feature>
<dbReference type="Pfam" id="PF13347">
    <property type="entry name" value="MFS_2"/>
    <property type="match status" value="1"/>
</dbReference>
<evidence type="ECO:0000313" key="3">
    <source>
        <dbReference type="Proteomes" id="UP000198976"/>
    </source>
</evidence>
<gene>
    <name evidence="2" type="ORF">SAMN04489714_2011</name>
</gene>
<feature type="transmembrane region" description="Helical" evidence="1">
    <location>
        <begin position="237"/>
        <end position="256"/>
    </location>
</feature>
<feature type="transmembrane region" description="Helical" evidence="1">
    <location>
        <begin position="371"/>
        <end position="390"/>
    </location>
</feature>
<feature type="transmembrane region" description="Helical" evidence="1">
    <location>
        <begin position="151"/>
        <end position="176"/>
    </location>
</feature>
<keyword evidence="1" id="KW-1133">Transmembrane helix</keyword>
<feature type="transmembrane region" description="Helical" evidence="1">
    <location>
        <begin position="120"/>
        <end position="139"/>
    </location>
</feature>
<dbReference type="EMBL" id="LT629792">
    <property type="protein sequence ID" value="SDU07540.1"/>
    <property type="molecule type" value="Genomic_DNA"/>
</dbReference>
<keyword evidence="1" id="KW-0472">Membrane</keyword>
<reference evidence="2 3" key="1">
    <citation type="submission" date="2016-10" db="EMBL/GenBank/DDBJ databases">
        <authorList>
            <person name="Varghese N."/>
            <person name="Submissions S."/>
        </authorList>
    </citation>
    <scope>NUCLEOTIDE SEQUENCE [LARGE SCALE GENOMIC DNA]</scope>
    <source>
        <strain evidence="2 3">DSM 9169</strain>
    </source>
</reference>
<protein>
    <submittedName>
        <fullName evidence="2">Glycoside/pentoside/hexuronide:cation symporter, GPH family</fullName>
    </submittedName>
</protein>
<name>A0ABY0VC39_9ACTO</name>
<feature type="transmembrane region" description="Helical" evidence="1">
    <location>
        <begin position="319"/>
        <end position="340"/>
    </location>
</feature>
<feature type="transmembrane region" description="Helical" evidence="1">
    <location>
        <begin position="51"/>
        <end position="67"/>
    </location>
</feature>
<dbReference type="PANTHER" id="PTHR11328:SF24">
    <property type="entry name" value="MAJOR FACILITATOR SUPERFAMILY (MFS) PROFILE DOMAIN-CONTAINING PROTEIN"/>
    <property type="match status" value="1"/>
</dbReference>
<dbReference type="SUPFAM" id="SSF103473">
    <property type="entry name" value="MFS general substrate transporter"/>
    <property type="match status" value="1"/>
</dbReference>
<dbReference type="InterPro" id="IPR036259">
    <property type="entry name" value="MFS_trans_sf"/>
</dbReference>
<feature type="transmembrane region" description="Helical" evidence="1">
    <location>
        <begin position="197"/>
        <end position="217"/>
    </location>
</feature>
<dbReference type="InterPro" id="IPR039672">
    <property type="entry name" value="MFS_2"/>
</dbReference>
<feature type="transmembrane region" description="Helical" evidence="1">
    <location>
        <begin position="347"/>
        <end position="365"/>
    </location>
</feature>
<keyword evidence="3" id="KW-1185">Reference proteome</keyword>
<accession>A0ABY0VC39</accession>
<feature type="transmembrane region" description="Helical" evidence="1">
    <location>
        <begin position="73"/>
        <end position="99"/>
    </location>
</feature>
<evidence type="ECO:0000313" key="2">
    <source>
        <dbReference type="EMBL" id="SDU07540.1"/>
    </source>
</evidence>
<organism evidence="2 3">
    <name type="scientific">Schaalia radingae</name>
    <dbReference type="NCBI Taxonomy" id="131110"/>
    <lineage>
        <taxon>Bacteria</taxon>
        <taxon>Bacillati</taxon>
        <taxon>Actinomycetota</taxon>
        <taxon>Actinomycetes</taxon>
        <taxon>Actinomycetales</taxon>
        <taxon>Actinomycetaceae</taxon>
        <taxon>Schaalia</taxon>
    </lineage>
</organism>
<dbReference type="Gene3D" id="1.20.1250.20">
    <property type="entry name" value="MFS general substrate transporter like domains"/>
    <property type="match status" value="1"/>
</dbReference>
<feature type="transmembrane region" description="Helical" evidence="1">
    <location>
        <begin position="459"/>
        <end position="477"/>
    </location>
</feature>
<keyword evidence="1" id="KW-0812">Transmembrane</keyword>